<name>A0A5C5V3U5_9BACT</name>
<sequence length="343" mass="36167">MICHRACASVNRRNAFTLVELLVVIAIIGVLIALLLPAVQQAREAARRSQCLNNLKQQGLAFHNYHGTYQCFPFGWNITGDLNGSGWPFQLLPYLEQTALNDKWDSRVPAMDQAAAIGFPAAAAASNLEVIRTPIDAFMCPSAAEDTVHDYGVPADGIDPGVPPVDLTWTAARSDYSATSGIRGDFASLAYASNPAASRSGVLWQTGYGGKSSCPRIADIVDGTSNTFLVGERLGGSNVYKLRKIDATFTAAAGPVQGGAWGDILIGEHWAQGSLYDGSIASSGGPCIINCSNGRGFGYFAFHPGGANFLMGDGSVRFVPSTIASYTFAAMVTANNGEVVSDL</sequence>
<evidence type="ECO:0000256" key="1">
    <source>
        <dbReference type="SAM" id="Phobius"/>
    </source>
</evidence>
<dbReference type="OrthoDB" id="254869at2"/>
<protein>
    <recommendedName>
        <fullName evidence="2">DUF1559 domain-containing protein</fullName>
    </recommendedName>
</protein>
<dbReference type="PANTHER" id="PTHR30093:SF2">
    <property type="entry name" value="TYPE II SECRETION SYSTEM PROTEIN H"/>
    <property type="match status" value="1"/>
</dbReference>
<dbReference type="AlphaFoldDB" id="A0A5C5V3U5"/>
<dbReference type="Pfam" id="PF07596">
    <property type="entry name" value="SBP_bac_10"/>
    <property type="match status" value="1"/>
</dbReference>
<keyword evidence="1" id="KW-0812">Transmembrane</keyword>
<dbReference type="EMBL" id="SJPF01000003">
    <property type="protein sequence ID" value="TWT32633.1"/>
    <property type="molecule type" value="Genomic_DNA"/>
</dbReference>
<dbReference type="Gene3D" id="3.30.700.10">
    <property type="entry name" value="Glycoprotein, Type 4 Pilin"/>
    <property type="match status" value="1"/>
</dbReference>
<evidence type="ECO:0000313" key="4">
    <source>
        <dbReference type="Proteomes" id="UP000318878"/>
    </source>
</evidence>
<keyword evidence="1" id="KW-0472">Membrane</keyword>
<accession>A0A5C5V3U5</accession>
<comment type="caution">
    <text evidence="3">The sequence shown here is derived from an EMBL/GenBank/DDBJ whole genome shotgun (WGS) entry which is preliminary data.</text>
</comment>
<dbReference type="NCBIfam" id="TIGR02532">
    <property type="entry name" value="IV_pilin_GFxxxE"/>
    <property type="match status" value="1"/>
</dbReference>
<reference evidence="3 4" key="1">
    <citation type="submission" date="2019-02" db="EMBL/GenBank/DDBJ databases">
        <title>Deep-cultivation of Planctomycetes and their phenomic and genomic characterization uncovers novel biology.</title>
        <authorList>
            <person name="Wiegand S."/>
            <person name="Jogler M."/>
            <person name="Boedeker C."/>
            <person name="Pinto D."/>
            <person name="Vollmers J."/>
            <person name="Rivas-Marin E."/>
            <person name="Kohn T."/>
            <person name="Peeters S.H."/>
            <person name="Heuer A."/>
            <person name="Rast P."/>
            <person name="Oberbeckmann S."/>
            <person name="Bunk B."/>
            <person name="Jeske O."/>
            <person name="Meyerdierks A."/>
            <person name="Storesund J.E."/>
            <person name="Kallscheuer N."/>
            <person name="Luecker S."/>
            <person name="Lage O.M."/>
            <person name="Pohl T."/>
            <person name="Merkel B.J."/>
            <person name="Hornburger P."/>
            <person name="Mueller R.-W."/>
            <person name="Bruemmer F."/>
            <person name="Labrenz M."/>
            <person name="Spormann A.M."/>
            <person name="Op Den Camp H."/>
            <person name="Overmann J."/>
            <person name="Amann R."/>
            <person name="Jetten M.S.M."/>
            <person name="Mascher T."/>
            <person name="Medema M.H."/>
            <person name="Devos D.P."/>
            <person name="Kaster A.-K."/>
            <person name="Ovreas L."/>
            <person name="Rohde M."/>
            <person name="Galperin M.Y."/>
            <person name="Jogler C."/>
        </authorList>
    </citation>
    <scope>NUCLEOTIDE SEQUENCE [LARGE SCALE GENOMIC DNA]</scope>
    <source>
        <strain evidence="3 4">Enr8</strain>
    </source>
</reference>
<dbReference type="InterPro" id="IPR011453">
    <property type="entry name" value="DUF1559"/>
</dbReference>
<dbReference type="InterPro" id="IPR012902">
    <property type="entry name" value="N_methyl_site"/>
</dbReference>
<dbReference type="InterPro" id="IPR027558">
    <property type="entry name" value="Pre_pil_HX9DG_C"/>
</dbReference>
<dbReference type="InterPro" id="IPR045584">
    <property type="entry name" value="Pilin-like"/>
</dbReference>
<proteinExistence type="predicted"/>
<organism evidence="3 4">
    <name type="scientific">Blastopirellula retiformator</name>
    <dbReference type="NCBI Taxonomy" id="2527970"/>
    <lineage>
        <taxon>Bacteria</taxon>
        <taxon>Pseudomonadati</taxon>
        <taxon>Planctomycetota</taxon>
        <taxon>Planctomycetia</taxon>
        <taxon>Pirellulales</taxon>
        <taxon>Pirellulaceae</taxon>
        <taxon>Blastopirellula</taxon>
    </lineage>
</organism>
<feature type="transmembrane region" description="Helical" evidence="1">
    <location>
        <begin position="21"/>
        <end position="39"/>
    </location>
</feature>
<evidence type="ECO:0000259" key="2">
    <source>
        <dbReference type="Pfam" id="PF07596"/>
    </source>
</evidence>
<dbReference type="NCBIfam" id="TIGR04294">
    <property type="entry name" value="pre_pil_HX9DG"/>
    <property type="match status" value="1"/>
</dbReference>
<gene>
    <name evidence="3" type="ORF">Enr8_24380</name>
</gene>
<keyword evidence="4" id="KW-1185">Reference proteome</keyword>
<dbReference type="RefSeq" id="WP_146433301.1">
    <property type="nucleotide sequence ID" value="NZ_SJPF01000003.1"/>
</dbReference>
<dbReference type="Pfam" id="PF07963">
    <property type="entry name" value="N_methyl"/>
    <property type="match status" value="1"/>
</dbReference>
<keyword evidence="1" id="KW-1133">Transmembrane helix</keyword>
<evidence type="ECO:0000313" key="3">
    <source>
        <dbReference type="EMBL" id="TWT32633.1"/>
    </source>
</evidence>
<dbReference type="SUPFAM" id="SSF54523">
    <property type="entry name" value="Pili subunits"/>
    <property type="match status" value="1"/>
</dbReference>
<dbReference type="Proteomes" id="UP000318878">
    <property type="component" value="Unassembled WGS sequence"/>
</dbReference>
<feature type="domain" description="DUF1559" evidence="2">
    <location>
        <begin position="40"/>
        <end position="324"/>
    </location>
</feature>
<dbReference type="PANTHER" id="PTHR30093">
    <property type="entry name" value="GENERAL SECRETION PATHWAY PROTEIN G"/>
    <property type="match status" value="1"/>
</dbReference>